<keyword evidence="2" id="KW-0645">Protease</keyword>
<dbReference type="SUPFAM" id="SSF47090">
    <property type="entry name" value="PGBD-like"/>
    <property type="match status" value="3"/>
</dbReference>
<dbReference type="Pfam" id="PF00877">
    <property type="entry name" value="NLPC_P60"/>
    <property type="match status" value="1"/>
</dbReference>
<dbReference type="InterPro" id="IPR051202">
    <property type="entry name" value="Peptidase_C40"/>
</dbReference>
<feature type="domain" description="NlpC/P60" evidence="7">
    <location>
        <begin position="288"/>
        <end position="415"/>
    </location>
</feature>
<dbReference type="GO" id="GO:0008234">
    <property type="term" value="F:cysteine-type peptidase activity"/>
    <property type="evidence" value="ECO:0007669"/>
    <property type="project" value="UniProtKB-KW"/>
</dbReference>
<dbReference type="InterPro" id="IPR002477">
    <property type="entry name" value="Peptidoglycan-bd-like"/>
</dbReference>
<comment type="similarity">
    <text evidence="1">Belongs to the peptidase C40 family.</text>
</comment>
<dbReference type="RefSeq" id="WP_249279618.1">
    <property type="nucleotide sequence ID" value="NZ_JACRSS010000001.1"/>
</dbReference>
<comment type="caution">
    <text evidence="8">The sequence shown here is derived from an EMBL/GenBank/DDBJ whole genome shotgun (WGS) entry which is preliminary data.</text>
</comment>
<proteinExistence type="inferred from homology"/>
<dbReference type="InterPro" id="IPR036365">
    <property type="entry name" value="PGBD-like_sf"/>
</dbReference>
<dbReference type="PROSITE" id="PS51935">
    <property type="entry name" value="NLPC_P60"/>
    <property type="match status" value="1"/>
</dbReference>
<dbReference type="Gene3D" id="1.10.101.10">
    <property type="entry name" value="PGBD-like superfamily/PGBD"/>
    <property type="match status" value="3"/>
</dbReference>
<dbReference type="InterPro" id="IPR038765">
    <property type="entry name" value="Papain-like_cys_pep_sf"/>
</dbReference>
<dbReference type="EMBL" id="JACRSS010000001">
    <property type="protein sequence ID" value="MBC8537754.1"/>
    <property type="molecule type" value="Genomic_DNA"/>
</dbReference>
<reference evidence="8" key="1">
    <citation type="submission" date="2020-08" db="EMBL/GenBank/DDBJ databases">
        <title>Genome public.</title>
        <authorList>
            <person name="Liu C."/>
            <person name="Sun Q."/>
        </authorList>
    </citation>
    <scope>NUCLEOTIDE SEQUENCE</scope>
    <source>
        <strain evidence="8">NSJ-63</strain>
    </source>
</reference>
<evidence type="ECO:0000313" key="9">
    <source>
        <dbReference type="Proteomes" id="UP000617951"/>
    </source>
</evidence>
<feature type="signal peptide" evidence="6">
    <location>
        <begin position="1"/>
        <end position="26"/>
    </location>
</feature>
<accession>A0A926HVA8</accession>
<evidence type="ECO:0000259" key="7">
    <source>
        <dbReference type="PROSITE" id="PS51935"/>
    </source>
</evidence>
<evidence type="ECO:0000313" key="8">
    <source>
        <dbReference type="EMBL" id="MBC8537754.1"/>
    </source>
</evidence>
<evidence type="ECO:0000256" key="2">
    <source>
        <dbReference type="ARBA" id="ARBA00022670"/>
    </source>
</evidence>
<dbReference type="GO" id="GO:0006508">
    <property type="term" value="P:proteolysis"/>
    <property type="evidence" value="ECO:0007669"/>
    <property type="project" value="UniProtKB-KW"/>
</dbReference>
<dbReference type="PANTHER" id="PTHR47053:SF1">
    <property type="entry name" value="MUREIN DD-ENDOPEPTIDASE MEPH-RELATED"/>
    <property type="match status" value="1"/>
</dbReference>
<feature type="region of interest" description="Disordered" evidence="5">
    <location>
        <begin position="259"/>
        <end position="290"/>
    </location>
</feature>
<keyword evidence="9" id="KW-1185">Reference proteome</keyword>
<protein>
    <submittedName>
        <fullName evidence="8">Peptidoglycan-binding protein</fullName>
    </submittedName>
</protein>
<dbReference type="AlphaFoldDB" id="A0A926HVA8"/>
<dbReference type="PANTHER" id="PTHR47053">
    <property type="entry name" value="MUREIN DD-ENDOPEPTIDASE MEPH-RELATED"/>
    <property type="match status" value="1"/>
</dbReference>
<keyword evidence="3" id="KW-0378">Hydrolase</keyword>
<keyword evidence="6" id="KW-0732">Signal</keyword>
<evidence type="ECO:0000256" key="5">
    <source>
        <dbReference type="SAM" id="MobiDB-lite"/>
    </source>
</evidence>
<feature type="chain" id="PRO_5037023901" evidence="6">
    <location>
        <begin position="27"/>
        <end position="415"/>
    </location>
</feature>
<sequence>MMLKKGIGAICAGLLVFTLFIGGAFAATTRSQVLMRGDRDEWVTELQEALHEKGYLKVNPTGYFGTDTQAAVMAFQKDGNITVDGKAGPVTRKLLLGDNFHEIDENRLNGSNNEDNLDFSTLRQGDRGDDVTKVQERLKELEYYDYSKITGYFGTITRDSVIKFQRTHNLTADGTVDEATKNLMFSSSAKYYMMRRGDSGEDIRDLQNRLKELGYFNSTATGYYGSITKQAAIDFQKNHGLTADGIVGKNTRAILFSDDAKPADSKPSNGNAAQKPEDDADSEEPAEQTGVEKFISVAEGRLGKAYVYGAEGPNTFDCSGLVYYSFRNAGVKISRLSSRGYAAVSSWDDVDSMDDLKRGDLIFFKSDTSSTISHVAIYLGNNQMIHAVPSSGAVVKASLSTSYWTRNFVSGKRVF</sequence>
<evidence type="ECO:0000256" key="1">
    <source>
        <dbReference type="ARBA" id="ARBA00007074"/>
    </source>
</evidence>
<name>A0A926HVA8_9FIRM</name>
<evidence type="ECO:0000256" key="3">
    <source>
        <dbReference type="ARBA" id="ARBA00022801"/>
    </source>
</evidence>
<dbReference type="InterPro" id="IPR000064">
    <property type="entry name" value="NLP_P60_dom"/>
</dbReference>
<evidence type="ECO:0000256" key="4">
    <source>
        <dbReference type="ARBA" id="ARBA00022807"/>
    </source>
</evidence>
<dbReference type="Gene3D" id="3.90.1720.10">
    <property type="entry name" value="endopeptidase domain like (from Nostoc punctiforme)"/>
    <property type="match status" value="1"/>
</dbReference>
<gene>
    <name evidence="8" type="ORF">H8693_02255</name>
</gene>
<dbReference type="Proteomes" id="UP000617951">
    <property type="component" value="Unassembled WGS sequence"/>
</dbReference>
<dbReference type="SUPFAM" id="SSF54001">
    <property type="entry name" value="Cysteine proteinases"/>
    <property type="match status" value="1"/>
</dbReference>
<organism evidence="8 9">
    <name type="scientific">Guopingia tenuis</name>
    <dbReference type="NCBI Taxonomy" id="2763656"/>
    <lineage>
        <taxon>Bacteria</taxon>
        <taxon>Bacillati</taxon>
        <taxon>Bacillota</taxon>
        <taxon>Clostridia</taxon>
        <taxon>Christensenellales</taxon>
        <taxon>Christensenellaceae</taxon>
        <taxon>Guopingia</taxon>
    </lineage>
</organism>
<evidence type="ECO:0000256" key="6">
    <source>
        <dbReference type="SAM" id="SignalP"/>
    </source>
</evidence>
<dbReference type="InterPro" id="IPR036366">
    <property type="entry name" value="PGBDSf"/>
</dbReference>
<keyword evidence="4" id="KW-0788">Thiol protease</keyword>
<dbReference type="Pfam" id="PF01471">
    <property type="entry name" value="PG_binding_1"/>
    <property type="match status" value="3"/>
</dbReference>